<sequence>MGSAVAPQLTEALAALRGLCATPARRARVVNPLACVVRELNAAIDPTLLAWRLRGAGEPFLALEVPDRRGFAIAGVGSVGRIAASGGERFERAAAAWRAAVRGARIDADVTTADAPLAPLALGGFAFAADGASSPEWDDFASLEFAFPELLLVREGGRAWLVVQARTGRPRALHDGTLERRLCALAELLDGGRMPSAPLLDPSPLGAPRITSVLAPEHFEESVRRATAMMRGRGLEKVVLARQVRVDARQPLDPLALHCALRELFPSCYCFLVARGQSAFFGASPELLVRREGLRLQTVALAGTARRSADPAVDRHLGERLVRDPKQRVEHEIVARRIAQALAPVALWVTLAEQPQIVRVHNVQHLATPIRAQLREPLTLLELAGHLHPTPAVGGEPRDRAAAVIPALEGLDRGWYAGAIGMVDREGGGELAVALRCALVRGATARLFAGCGIVPASDPADELAETEAKLGALLPLFG</sequence>
<dbReference type="InterPro" id="IPR015890">
    <property type="entry name" value="Chorismate_C"/>
</dbReference>
<dbReference type="NCBIfam" id="TIGR00543">
    <property type="entry name" value="isochor_syn"/>
    <property type="match status" value="1"/>
</dbReference>
<dbReference type="STRING" id="29539.SAMN02745716_1777"/>
<comment type="catalytic activity">
    <reaction evidence="1">
        <text>chorismate = isochorismate</text>
        <dbReference type="Rhea" id="RHEA:18985"/>
        <dbReference type="ChEBI" id="CHEBI:29748"/>
        <dbReference type="ChEBI" id="CHEBI:29780"/>
        <dbReference type="EC" id="5.4.4.2"/>
    </reaction>
</comment>
<protein>
    <recommendedName>
        <fullName evidence="3">isochorismate synthase</fullName>
        <ecNumber evidence="3">5.4.4.2</ecNumber>
    </recommendedName>
    <alternativeName>
        <fullName evidence="5">Isochorismate mutase</fullName>
    </alternativeName>
</protein>
<feature type="domain" description="Chorismate-utilising enzyme C-terminal" evidence="6">
    <location>
        <begin position="217"/>
        <end position="469"/>
    </location>
</feature>
<proteinExistence type="inferred from homology"/>
<reference evidence="8" key="1">
    <citation type="submission" date="2016-10" db="EMBL/GenBank/DDBJ databases">
        <authorList>
            <person name="Varghese N."/>
            <person name="Submissions S."/>
        </authorList>
    </citation>
    <scope>NUCLEOTIDE SEQUENCE [LARGE SCALE GENOMIC DNA]</scope>
    <source>
        <strain evidence="8">ATCC 35263</strain>
    </source>
</reference>
<evidence type="ECO:0000259" key="6">
    <source>
        <dbReference type="Pfam" id="PF00425"/>
    </source>
</evidence>
<organism evidence="7 8">
    <name type="scientific">Thermoleophilum album</name>
    <dbReference type="NCBI Taxonomy" id="29539"/>
    <lineage>
        <taxon>Bacteria</taxon>
        <taxon>Bacillati</taxon>
        <taxon>Actinomycetota</taxon>
        <taxon>Thermoleophilia</taxon>
        <taxon>Thermoleophilales</taxon>
        <taxon>Thermoleophilaceae</taxon>
        <taxon>Thermoleophilum</taxon>
    </lineage>
</organism>
<dbReference type="AlphaFoldDB" id="A0A1H6FVT3"/>
<evidence type="ECO:0000256" key="3">
    <source>
        <dbReference type="ARBA" id="ARBA00012824"/>
    </source>
</evidence>
<keyword evidence="8" id="KW-1185">Reference proteome</keyword>
<evidence type="ECO:0000256" key="1">
    <source>
        <dbReference type="ARBA" id="ARBA00000799"/>
    </source>
</evidence>
<evidence type="ECO:0000256" key="5">
    <source>
        <dbReference type="ARBA" id="ARBA00041564"/>
    </source>
</evidence>
<keyword evidence="4" id="KW-0413">Isomerase</keyword>
<dbReference type="GO" id="GO:0008909">
    <property type="term" value="F:isochorismate synthase activity"/>
    <property type="evidence" value="ECO:0007669"/>
    <property type="project" value="UniProtKB-EC"/>
</dbReference>
<dbReference type="InterPro" id="IPR004561">
    <property type="entry name" value="IsoChor_synthase"/>
</dbReference>
<evidence type="ECO:0000313" key="8">
    <source>
        <dbReference type="Proteomes" id="UP000222056"/>
    </source>
</evidence>
<dbReference type="EMBL" id="FNWJ01000002">
    <property type="protein sequence ID" value="SEH14906.1"/>
    <property type="molecule type" value="Genomic_DNA"/>
</dbReference>
<dbReference type="InterPro" id="IPR005801">
    <property type="entry name" value="ADC_synthase"/>
</dbReference>
<dbReference type="Gene3D" id="3.60.120.10">
    <property type="entry name" value="Anthranilate synthase"/>
    <property type="match status" value="1"/>
</dbReference>
<comment type="similarity">
    <text evidence="2">Belongs to the isochorismate synthase family.</text>
</comment>
<dbReference type="PANTHER" id="PTHR42839">
    <property type="entry name" value="ISOCHORISMATE SYNTHASE ENTC"/>
    <property type="match status" value="1"/>
</dbReference>
<dbReference type="Proteomes" id="UP000222056">
    <property type="component" value="Unassembled WGS sequence"/>
</dbReference>
<evidence type="ECO:0000313" key="7">
    <source>
        <dbReference type="EMBL" id="SEH14906.1"/>
    </source>
</evidence>
<dbReference type="PANTHER" id="PTHR42839:SF2">
    <property type="entry name" value="ISOCHORISMATE SYNTHASE ENTC"/>
    <property type="match status" value="1"/>
</dbReference>
<dbReference type="Pfam" id="PF00425">
    <property type="entry name" value="Chorismate_bind"/>
    <property type="match status" value="1"/>
</dbReference>
<name>A0A1H6FVT3_THEAL</name>
<evidence type="ECO:0000256" key="2">
    <source>
        <dbReference type="ARBA" id="ARBA00005297"/>
    </source>
</evidence>
<dbReference type="RefSeq" id="WP_177169437.1">
    <property type="nucleotide sequence ID" value="NZ_FNWJ01000002.1"/>
</dbReference>
<gene>
    <name evidence="7" type="ORF">SAMN02745716_1777</name>
</gene>
<accession>A0A1H6FVT3</accession>
<dbReference type="EC" id="5.4.4.2" evidence="3"/>
<evidence type="ECO:0000256" key="4">
    <source>
        <dbReference type="ARBA" id="ARBA00023235"/>
    </source>
</evidence>
<dbReference type="SUPFAM" id="SSF56322">
    <property type="entry name" value="ADC synthase"/>
    <property type="match status" value="1"/>
</dbReference>